<accession>A0A409Y3Z3</accession>
<evidence type="ECO:0000313" key="7">
    <source>
        <dbReference type="EMBL" id="PPQ97720.1"/>
    </source>
</evidence>
<dbReference type="AlphaFoldDB" id="A0A409Y3Z3"/>
<dbReference type="InterPro" id="IPR000340">
    <property type="entry name" value="Dual-sp_phosphatase_cat-dom"/>
</dbReference>
<keyword evidence="8" id="KW-1185">Reference proteome</keyword>
<sequence length="173" mass="18783">MDENAPALILEPYLFLGPVEAASPGAVLMNGITHVLTIGGTRPPRDPDDLNHVVYRRIPLANRPTSIVNESSLADEFIDSARASNGKILVHCRAGMSRSPSIVAAYLMKRYNMSLKQALGMCIRARPRVNPNPVLLELLKEMEMSLRGVCSLDVVALPAKRGERLALFGIPAA</sequence>
<dbReference type="InterPro" id="IPR029021">
    <property type="entry name" value="Prot-tyrosine_phosphatase-like"/>
</dbReference>
<protein>
    <recommendedName>
        <fullName evidence="2">protein-tyrosine-phosphatase</fullName>
        <ecNumber evidence="2">3.1.3.48</ecNumber>
    </recommendedName>
</protein>
<dbReference type="PROSITE" id="PS00383">
    <property type="entry name" value="TYR_PHOSPHATASE_1"/>
    <property type="match status" value="1"/>
</dbReference>
<dbReference type="SUPFAM" id="SSF52799">
    <property type="entry name" value="(Phosphotyrosine protein) phosphatases II"/>
    <property type="match status" value="1"/>
</dbReference>
<dbReference type="InterPro" id="IPR020422">
    <property type="entry name" value="TYR_PHOSPHATASE_DUAL_dom"/>
</dbReference>
<feature type="domain" description="Tyrosine-protein phosphatase" evidence="5">
    <location>
        <begin position="5"/>
        <end position="148"/>
    </location>
</feature>
<comment type="similarity">
    <text evidence="1">Belongs to the protein-tyrosine phosphatase family. Non-receptor class dual specificity subfamily.</text>
</comment>
<dbReference type="EC" id="3.1.3.48" evidence="2"/>
<dbReference type="Gene3D" id="3.90.190.10">
    <property type="entry name" value="Protein tyrosine phosphatase superfamily"/>
    <property type="match status" value="1"/>
</dbReference>
<evidence type="ECO:0000256" key="1">
    <source>
        <dbReference type="ARBA" id="ARBA00008601"/>
    </source>
</evidence>
<name>A0A409Y3Z3_9AGAR</name>
<reference evidence="7 8" key="1">
    <citation type="journal article" date="2018" name="Evol. Lett.">
        <title>Horizontal gene cluster transfer increased hallucinogenic mushroom diversity.</title>
        <authorList>
            <person name="Reynolds H.T."/>
            <person name="Vijayakumar V."/>
            <person name="Gluck-Thaler E."/>
            <person name="Korotkin H.B."/>
            <person name="Matheny P.B."/>
            <person name="Slot J.C."/>
        </authorList>
    </citation>
    <scope>NUCLEOTIDE SEQUENCE [LARGE SCALE GENOMIC DNA]</scope>
    <source>
        <strain evidence="7 8">SRW20</strain>
    </source>
</reference>
<feature type="domain" description="Tyrosine specific protein phosphatases" evidence="6">
    <location>
        <begin position="75"/>
        <end position="127"/>
    </location>
</feature>
<dbReference type="GO" id="GO:0008330">
    <property type="term" value="F:protein tyrosine/threonine phosphatase activity"/>
    <property type="evidence" value="ECO:0007669"/>
    <property type="project" value="TreeGrafter"/>
</dbReference>
<dbReference type="GO" id="GO:0033550">
    <property type="term" value="F:MAP kinase tyrosine phosphatase activity"/>
    <property type="evidence" value="ECO:0007669"/>
    <property type="project" value="TreeGrafter"/>
</dbReference>
<dbReference type="InParanoid" id="A0A409Y3Z3"/>
<dbReference type="EMBL" id="NHYE01001207">
    <property type="protein sequence ID" value="PPQ97720.1"/>
    <property type="molecule type" value="Genomic_DNA"/>
</dbReference>
<dbReference type="PANTHER" id="PTHR10159:SF511">
    <property type="entry name" value="DUAL SPECIFICITY PROTEIN PHOSPHATASE 1"/>
    <property type="match status" value="1"/>
</dbReference>
<evidence type="ECO:0000256" key="4">
    <source>
        <dbReference type="ARBA" id="ARBA00022912"/>
    </source>
</evidence>
<dbReference type="GO" id="GO:0017017">
    <property type="term" value="F:MAP kinase tyrosine/serine/threonine phosphatase activity"/>
    <property type="evidence" value="ECO:0007669"/>
    <property type="project" value="TreeGrafter"/>
</dbReference>
<dbReference type="CDD" id="cd14498">
    <property type="entry name" value="DSP"/>
    <property type="match status" value="1"/>
</dbReference>
<evidence type="ECO:0000256" key="3">
    <source>
        <dbReference type="ARBA" id="ARBA00022801"/>
    </source>
</evidence>
<dbReference type="PROSITE" id="PS50056">
    <property type="entry name" value="TYR_PHOSPHATASE_2"/>
    <property type="match status" value="1"/>
</dbReference>
<keyword evidence="3" id="KW-0378">Hydrolase</keyword>
<proteinExistence type="inferred from homology"/>
<dbReference type="InterPro" id="IPR016130">
    <property type="entry name" value="Tyr_Pase_AS"/>
</dbReference>
<evidence type="ECO:0000259" key="6">
    <source>
        <dbReference type="PROSITE" id="PS50056"/>
    </source>
</evidence>
<dbReference type="Pfam" id="PF00782">
    <property type="entry name" value="DSPc"/>
    <property type="match status" value="1"/>
</dbReference>
<evidence type="ECO:0000313" key="8">
    <source>
        <dbReference type="Proteomes" id="UP000284706"/>
    </source>
</evidence>
<dbReference type="OrthoDB" id="10252009at2759"/>
<dbReference type="PROSITE" id="PS50054">
    <property type="entry name" value="TYR_PHOSPHATASE_DUAL"/>
    <property type="match status" value="1"/>
</dbReference>
<comment type="caution">
    <text evidence="7">The sequence shown here is derived from an EMBL/GenBank/DDBJ whole genome shotgun (WGS) entry which is preliminary data.</text>
</comment>
<dbReference type="SMART" id="SM00195">
    <property type="entry name" value="DSPc"/>
    <property type="match status" value="1"/>
</dbReference>
<dbReference type="STRING" id="231916.A0A409Y3Z3"/>
<dbReference type="GO" id="GO:0005737">
    <property type="term" value="C:cytoplasm"/>
    <property type="evidence" value="ECO:0007669"/>
    <property type="project" value="TreeGrafter"/>
</dbReference>
<evidence type="ECO:0000259" key="5">
    <source>
        <dbReference type="PROSITE" id="PS50054"/>
    </source>
</evidence>
<dbReference type="PANTHER" id="PTHR10159">
    <property type="entry name" value="DUAL SPECIFICITY PROTEIN PHOSPHATASE"/>
    <property type="match status" value="1"/>
</dbReference>
<evidence type="ECO:0000256" key="2">
    <source>
        <dbReference type="ARBA" id="ARBA00013064"/>
    </source>
</evidence>
<dbReference type="InterPro" id="IPR000387">
    <property type="entry name" value="Tyr_Pase_dom"/>
</dbReference>
<dbReference type="GO" id="GO:0043409">
    <property type="term" value="P:negative regulation of MAPK cascade"/>
    <property type="evidence" value="ECO:0007669"/>
    <property type="project" value="TreeGrafter"/>
</dbReference>
<gene>
    <name evidence="7" type="ORF">CVT26_001910</name>
</gene>
<organism evidence="7 8">
    <name type="scientific">Gymnopilus dilepis</name>
    <dbReference type="NCBI Taxonomy" id="231916"/>
    <lineage>
        <taxon>Eukaryota</taxon>
        <taxon>Fungi</taxon>
        <taxon>Dikarya</taxon>
        <taxon>Basidiomycota</taxon>
        <taxon>Agaricomycotina</taxon>
        <taxon>Agaricomycetes</taxon>
        <taxon>Agaricomycetidae</taxon>
        <taxon>Agaricales</taxon>
        <taxon>Agaricineae</taxon>
        <taxon>Hymenogastraceae</taxon>
        <taxon>Gymnopilus</taxon>
    </lineage>
</organism>
<dbReference type="Proteomes" id="UP000284706">
    <property type="component" value="Unassembled WGS sequence"/>
</dbReference>
<keyword evidence="4" id="KW-0904">Protein phosphatase</keyword>